<organism evidence="1 2">
    <name type="scientific">Nostoc cf. commune SO-36</name>
    <dbReference type="NCBI Taxonomy" id="449208"/>
    <lineage>
        <taxon>Bacteria</taxon>
        <taxon>Bacillati</taxon>
        <taxon>Cyanobacteriota</taxon>
        <taxon>Cyanophyceae</taxon>
        <taxon>Nostocales</taxon>
        <taxon>Nostocaceae</taxon>
        <taxon>Nostoc</taxon>
    </lineage>
</organism>
<dbReference type="SUPFAM" id="SSF55331">
    <property type="entry name" value="Tautomerase/MIF"/>
    <property type="match status" value="1"/>
</dbReference>
<name>A0ABN6Q9X7_NOSCO</name>
<dbReference type="EMBL" id="AP025732">
    <property type="protein sequence ID" value="BDI19199.1"/>
    <property type="molecule type" value="Genomic_DNA"/>
</dbReference>
<evidence type="ECO:0000313" key="1">
    <source>
        <dbReference type="EMBL" id="BDI19199.1"/>
    </source>
</evidence>
<dbReference type="Gene3D" id="3.30.429.10">
    <property type="entry name" value="Macrophage Migration Inhibitory Factor"/>
    <property type="match status" value="1"/>
</dbReference>
<accession>A0ABN6Q9X7</accession>
<keyword evidence="2" id="KW-1185">Reference proteome</keyword>
<dbReference type="PANTHER" id="PTHR38460">
    <property type="entry name" value="TAUTOMERASE YOLI-RELATED"/>
    <property type="match status" value="1"/>
</dbReference>
<dbReference type="InterPro" id="IPR037479">
    <property type="entry name" value="Tauto_MSAD"/>
</dbReference>
<protein>
    <submittedName>
        <fullName evidence="1">Tautomerase</fullName>
    </submittedName>
</protein>
<dbReference type="InterPro" id="IPR014347">
    <property type="entry name" value="Tautomerase/MIF_sf"/>
</dbReference>
<dbReference type="PANTHER" id="PTHR38460:SF1">
    <property type="entry name" value="TAUTOMERASE YOLI-RELATED"/>
    <property type="match status" value="1"/>
</dbReference>
<reference evidence="1" key="1">
    <citation type="submission" date="2022-04" db="EMBL/GenBank/DDBJ databases">
        <title>Complete genome sequence of a cyanobacterium, Nostoc sp. SO-36, isolated in Antarctica.</title>
        <authorList>
            <person name="Kanesaki Y."/>
            <person name="Effendi D."/>
            <person name="Sakamoto T."/>
            <person name="Ohtani S."/>
            <person name="Awai K."/>
        </authorList>
    </citation>
    <scope>NUCLEOTIDE SEQUENCE</scope>
    <source>
        <strain evidence="1">SO-36</strain>
    </source>
</reference>
<dbReference type="Pfam" id="PF14552">
    <property type="entry name" value="Tautomerase_2"/>
    <property type="match status" value="1"/>
</dbReference>
<dbReference type="Proteomes" id="UP001055453">
    <property type="component" value="Chromosome"/>
</dbReference>
<proteinExistence type="predicted"/>
<gene>
    <name evidence="1" type="ORF">ANSO36C_50010</name>
</gene>
<evidence type="ECO:0000313" key="2">
    <source>
        <dbReference type="Proteomes" id="UP001055453"/>
    </source>
</evidence>
<dbReference type="RefSeq" id="WP_251956653.1">
    <property type="nucleotide sequence ID" value="NZ_AP025732.1"/>
</dbReference>
<sequence length="129" mass="15157">MVQIKVYALADKLNPIKMELSNIIHTSLIEVLQLTPEKRFHRFFPLDKSDFYYPSDRTDNYLIIEISMFDGRSIETIKELIRLLIKNINRKFNIPADDIEITIFETPKSNWGIRGLPGDELILNYKVEV</sequence>